<evidence type="ECO:0000259" key="8">
    <source>
        <dbReference type="PROSITE" id="PS50212"/>
    </source>
</evidence>
<dbReference type="eggNOG" id="KOG3417">
    <property type="taxonomic scope" value="Eukaryota"/>
</dbReference>
<comment type="caution">
    <text evidence="9">The sequence shown here is derived from an EMBL/GenBank/DDBJ whole genome shotgun (WGS) entry which is preliminary data.</text>
</comment>
<dbReference type="InterPro" id="IPR036964">
    <property type="entry name" value="RASGEF_cat_dom_sf"/>
</dbReference>
<evidence type="ECO:0000313" key="9">
    <source>
        <dbReference type="EMBL" id="CCU74442.1"/>
    </source>
</evidence>
<proteinExistence type="predicted"/>
<dbReference type="SUPFAM" id="SSF48366">
    <property type="entry name" value="Ras GEF"/>
    <property type="match status" value="1"/>
</dbReference>
<feature type="compositionally biased region" description="Basic and acidic residues" evidence="5">
    <location>
        <begin position="549"/>
        <end position="559"/>
    </location>
</feature>
<dbReference type="GO" id="GO:0005886">
    <property type="term" value="C:plasma membrane"/>
    <property type="evidence" value="ECO:0007669"/>
    <property type="project" value="TreeGrafter"/>
</dbReference>
<keyword evidence="1 4" id="KW-0728">SH3 domain</keyword>
<dbReference type="InterPro" id="IPR001895">
    <property type="entry name" value="RASGEF_cat_dom"/>
</dbReference>
<feature type="domain" description="SH3" evidence="6">
    <location>
        <begin position="74"/>
        <end position="140"/>
    </location>
</feature>
<dbReference type="PROSITE" id="PS50212">
    <property type="entry name" value="RASGEF_NTER"/>
    <property type="match status" value="1"/>
</dbReference>
<dbReference type="CDD" id="cd06224">
    <property type="entry name" value="REM"/>
    <property type="match status" value="1"/>
</dbReference>
<accession>N1J983</accession>
<dbReference type="InterPro" id="IPR023578">
    <property type="entry name" value="Ras_GEF_dom_sf"/>
</dbReference>
<dbReference type="PROSITE" id="PS50009">
    <property type="entry name" value="RASGEF_CAT"/>
    <property type="match status" value="1"/>
</dbReference>
<dbReference type="Gene3D" id="1.20.870.10">
    <property type="entry name" value="Son of sevenless (SoS) protein Chain: S domain 1"/>
    <property type="match status" value="1"/>
</dbReference>
<feature type="region of interest" description="Disordered" evidence="5">
    <location>
        <begin position="1"/>
        <end position="52"/>
    </location>
</feature>
<dbReference type="OrthoDB" id="546434at2759"/>
<dbReference type="Pfam" id="PF00617">
    <property type="entry name" value="RasGEF"/>
    <property type="match status" value="1"/>
</dbReference>
<reference evidence="9 10" key="1">
    <citation type="journal article" date="2010" name="Science">
        <title>Genome expansion and gene loss in powdery mildew fungi reveal tradeoffs in extreme parasitism.</title>
        <authorList>
            <person name="Spanu P.D."/>
            <person name="Abbott J.C."/>
            <person name="Amselem J."/>
            <person name="Burgis T.A."/>
            <person name="Soanes D.M."/>
            <person name="Stueber K."/>
            <person name="Ver Loren van Themaat E."/>
            <person name="Brown J.K.M."/>
            <person name="Butcher S.A."/>
            <person name="Gurr S.J."/>
            <person name="Lebrun M.-H."/>
            <person name="Ridout C.J."/>
            <person name="Schulze-Lefert P."/>
            <person name="Talbot N.J."/>
            <person name="Ahmadinejad N."/>
            <person name="Ametz C."/>
            <person name="Barton G.R."/>
            <person name="Benjdia M."/>
            <person name="Bidzinski P."/>
            <person name="Bindschedler L.V."/>
            <person name="Both M."/>
            <person name="Brewer M.T."/>
            <person name="Cadle-Davidson L."/>
            <person name="Cadle-Davidson M.M."/>
            <person name="Collemare J."/>
            <person name="Cramer R."/>
            <person name="Frenkel O."/>
            <person name="Godfrey D."/>
            <person name="Harriman J."/>
            <person name="Hoede C."/>
            <person name="King B.C."/>
            <person name="Klages S."/>
            <person name="Kleemann J."/>
            <person name="Knoll D."/>
            <person name="Koti P.S."/>
            <person name="Kreplak J."/>
            <person name="Lopez-Ruiz F.J."/>
            <person name="Lu X."/>
            <person name="Maekawa T."/>
            <person name="Mahanil S."/>
            <person name="Micali C."/>
            <person name="Milgroom M.G."/>
            <person name="Montana G."/>
            <person name="Noir S."/>
            <person name="O'Connell R.J."/>
            <person name="Oberhaensli S."/>
            <person name="Parlange F."/>
            <person name="Pedersen C."/>
            <person name="Quesneville H."/>
            <person name="Reinhardt R."/>
            <person name="Rott M."/>
            <person name="Sacristan S."/>
            <person name="Schmidt S.M."/>
            <person name="Schoen M."/>
            <person name="Skamnioti P."/>
            <person name="Sommer H."/>
            <person name="Stephens A."/>
            <person name="Takahara H."/>
            <person name="Thordal-Christensen H."/>
            <person name="Vigouroux M."/>
            <person name="Wessling R."/>
            <person name="Wicker T."/>
            <person name="Panstruga R."/>
        </authorList>
    </citation>
    <scope>NUCLEOTIDE SEQUENCE [LARGE SCALE GENOMIC DNA]</scope>
    <source>
        <strain evidence="9">DH14</strain>
    </source>
</reference>
<evidence type="ECO:0000256" key="3">
    <source>
        <dbReference type="PROSITE-ProRule" id="PRU00168"/>
    </source>
</evidence>
<dbReference type="Gene3D" id="1.10.840.10">
    <property type="entry name" value="Ras guanine-nucleotide exchange factors catalytic domain"/>
    <property type="match status" value="2"/>
</dbReference>
<dbReference type="PANTHER" id="PTHR23113:SF354">
    <property type="entry name" value="BUD SITE SELECTION PROTEIN 5"/>
    <property type="match status" value="1"/>
</dbReference>
<dbReference type="InterPro" id="IPR036028">
    <property type="entry name" value="SH3-like_dom_sf"/>
</dbReference>
<dbReference type="InterPro" id="IPR000651">
    <property type="entry name" value="Ras-like_Gua-exchang_fac_N"/>
</dbReference>
<dbReference type="SMART" id="SM00229">
    <property type="entry name" value="RasGEFN"/>
    <property type="match status" value="1"/>
</dbReference>
<dbReference type="GO" id="GO:0005085">
    <property type="term" value="F:guanyl-nucleotide exchange factor activity"/>
    <property type="evidence" value="ECO:0007669"/>
    <property type="project" value="UniProtKB-KW"/>
</dbReference>
<gene>
    <name evidence="9" type="ORF">BGHDH14_bgh00356</name>
</gene>
<dbReference type="PROSITE" id="PS50002">
    <property type="entry name" value="SH3"/>
    <property type="match status" value="1"/>
</dbReference>
<dbReference type="HOGENOM" id="CLU_002116_1_0_1"/>
<feature type="compositionally biased region" description="Pro residues" evidence="5">
    <location>
        <begin position="563"/>
        <end position="572"/>
    </location>
</feature>
<feature type="domain" description="Ras-GEF" evidence="7">
    <location>
        <begin position="921"/>
        <end position="1158"/>
    </location>
</feature>
<evidence type="ECO:0000313" key="10">
    <source>
        <dbReference type="Proteomes" id="UP000015441"/>
    </source>
</evidence>
<dbReference type="SMART" id="SM00147">
    <property type="entry name" value="RasGEF"/>
    <property type="match status" value="1"/>
</dbReference>
<organism evidence="9 10">
    <name type="scientific">Blumeria graminis f. sp. hordei (strain DH14)</name>
    <name type="common">Barley powdery mildew</name>
    <name type="synonym">Oidium monilioides f. sp. hordei</name>
    <dbReference type="NCBI Taxonomy" id="546991"/>
    <lineage>
        <taxon>Eukaryota</taxon>
        <taxon>Fungi</taxon>
        <taxon>Dikarya</taxon>
        <taxon>Ascomycota</taxon>
        <taxon>Pezizomycotina</taxon>
        <taxon>Leotiomycetes</taxon>
        <taxon>Erysiphales</taxon>
        <taxon>Erysiphaceae</taxon>
        <taxon>Blumeria</taxon>
        <taxon>Blumeria hordei</taxon>
    </lineage>
</organism>
<keyword evidence="10" id="KW-1185">Reference proteome</keyword>
<dbReference type="AlphaFoldDB" id="N1J983"/>
<evidence type="ECO:0000256" key="5">
    <source>
        <dbReference type="SAM" id="MobiDB-lite"/>
    </source>
</evidence>
<dbReference type="Pfam" id="PF00618">
    <property type="entry name" value="RasGEF_N"/>
    <property type="match status" value="1"/>
</dbReference>
<feature type="compositionally biased region" description="Basic and acidic residues" evidence="5">
    <location>
        <begin position="28"/>
        <end position="45"/>
    </location>
</feature>
<sequence>MSSDLSVRSAAPLNKPIAIEDPTFPPNMEDRGQSCHRHPTLEKSKPPSLSDLELRVTPNCAETEYPLPENNEPVFHNFLRAFYPFQPAQSDSQTTITLPLNEGDVILIHSIHTNGWADGTLLISGSRGWLPTNYCEAYDPEPMRNLLSGLLNFWDLLRTDSFKENKLFNNQEFIRGIIAGVRYLLEKTDCLTRENELIKNNEILRRNRKSLLSDLSGLVKKSKNLQECVALSSLNSLQRHDLNHTIDEMVVRAFKITVRGVRFLDIWTSCLKAPLGNVQALHTNAPQIIDETPSSPSPPYKAVTTKASILNATDDSHAMLTAANTFSNCSSTERRHTDSPLPQLLKGYSFPVPCGPSSIARPTSTQSKRQSISHRISASLPVAQRQNLVSEKLNCSHDTLLSFLGAFIGRLHLQSQSPSDLISAIQQFVSAGRQLLIVVSAVCDHHSQSAQFLKATKHAMEERIQQLVTAAQDIIKSSGADDEAVVMPPQKASLLTASTGCVKAAGECVAKTKFFIERIGDFEFESGSSGLGIQMNCSGDTKSSPSPRLQHDTRSDLSNREPSNPPPPPPFTIPNYEKPLPDVPMSSYSLLEDDVYQFTPISPLTTFSPSSFGFPDPAKRVLLPPIPMMSSPLMPQEEFSPTFNQPTQDLECRTSFRASSIATSHDGTNSTYLNSMRNSELSIISQTSTRATTPDINLSASQVRTSTSDLSVIDSPTTATDDVEEVESNMLEKTFAHELLLNKDGGIAGGTLPALVERLTTHDSTPDSVFVSTFYLTFRLFVKPEDFARALIERYDYVSESPKSSGPVRLRVYNVFKGWLESHWQPNVDVPAMEIIETFASEKLVKTLPGASRRLLELISIVSSKRTSIPGKLINNGRTPSYATLAVQDNPNPNSILSKNSLTMLRNWKMGGCSPSIVDFDPLEIARQLTIKGISIFCSILPEELLGSEWTKRSGSNATNVRAMATLSTDLSNLVTDTVLQYDDAKKRASIIKHWIKIAHKCLELRNYDTLMAIICSMNCSTITRLKRTWDAVSQRRKDLLHSNGDCDGLTVINFDKHTRTAKIINDLQRFQIPYSLTEIPELQDWIHSQIRRVKHSSENEHVQQLYRKSLLLEPRETQNMCRNYSDVSFPLLPKEKFDLFSWAYKDRSNSITTSTHL</sequence>
<evidence type="ECO:0000256" key="4">
    <source>
        <dbReference type="PROSITE-ProRule" id="PRU00192"/>
    </source>
</evidence>
<dbReference type="GO" id="GO:0007265">
    <property type="term" value="P:Ras protein signal transduction"/>
    <property type="evidence" value="ECO:0007669"/>
    <property type="project" value="TreeGrafter"/>
</dbReference>
<evidence type="ECO:0000259" key="7">
    <source>
        <dbReference type="PROSITE" id="PS50009"/>
    </source>
</evidence>
<dbReference type="SMART" id="SM00326">
    <property type="entry name" value="SH3"/>
    <property type="match status" value="1"/>
</dbReference>
<feature type="domain" description="N-terminal Ras-GEF" evidence="8">
    <location>
        <begin position="743"/>
        <end position="863"/>
    </location>
</feature>
<dbReference type="PANTHER" id="PTHR23113">
    <property type="entry name" value="GUANINE NUCLEOTIDE EXCHANGE FACTOR"/>
    <property type="match status" value="1"/>
</dbReference>
<dbReference type="Gene3D" id="2.30.30.40">
    <property type="entry name" value="SH3 Domains"/>
    <property type="match status" value="1"/>
</dbReference>
<feature type="compositionally biased region" description="Polar residues" evidence="5">
    <location>
        <begin position="535"/>
        <end position="547"/>
    </location>
</feature>
<protein>
    <submittedName>
        <fullName evidence="9">Ras guanine-nucleotide exchange protein</fullName>
    </submittedName>
</protein>
<dbReference type="EMBL" id="CAUH01000339">
    <property type="protein sequence ID" value="CCU74442.1"/>
    <property type="molecule type" value="Genomic_DNA"/>
</dbReference>
<dbReference type="InterPro" id="IPR008937">
    <property type="entry name" value="Ras-like_GEF"/>
</dbReference>
<dbReference type="SUPFAM" id="SSF50044">
    <property type="entry name" value="SH3-domain"/>
    <property type="match status" value="1"/>
</dbReference>
<dbReference type="InParanoid" id="N1J983"/>
<dbReference type="Proteomes" id="UP000015441">
    <property type="component" value="Unassembled WGS sequence"/>
</dbReference>
<dbReference type="Pfam" id="PF14604">
    <property type="entry name" value="SH3_9"/>
    <property type="match status" value="1"/>
</dbReference>
<dbReference type="STRING" id="546991.N1J983"/>
<evidence type="ECO:0000256" key="2">
    <source>
        <dbReference type="ARBA" id="ARBA00022658"/>
    </source>
</evidence>
<evidence type="ECO:0000256" key="1">
    <source>
        <dbReference type="ARBA" id="ARBA00022443"/>
    </source>
</evidence>
<name>N1J983_BLUG1</name>
<dbReference type="InterPro" id="IPR001452">
    <property type="entry name" value="SH3_domain"/>
</dbReference>
<keyword evidence="2 3" id="KW-0344">Guanine-nucleotide releasing factor</keyword>
<feature type="region of interest" description="Disordered" evidence="5">
    <location>
        <begin position="533"/>
        <end position="578"/>
    </location>
</feature>
<evidence type="ECO:0000259" key="6">
    <source>
        <dbReference type="PROSITE" id="PS50002"/>
    </source>
</evidence>